<keyword evidence="2" id="KW-1185">Reference proteome</keyword>
<accession>A0AAP8ME35</accession>
<sequence length="146" mass="16007">MTSHLDRSAIALLFVLFSSPAISEARNCSGAHLDLLKFGQLGEIEYGQVVTPVEVSKRALQERAHDMLDLSKNDPLPGEEMAYVSASLGYLGGAEGPSYSCLLEFWQDGDKLLPFEEFGDDSKRTGYVLIRDGIAIAYLYESVVNV</sequence>
<dbReference type="RefSeq" id="WP_084198784.1">
    <property type="nucleotide sequence ID" value="NZ_BMYL01000002.1"/>
</dbReference>
<name>A0AAP8ME35_9GAMM</name>
<dbReference type="EMBL" id="PKUR01000002">
    <property type="protein sequence ID" value="PLW86141.1"/>
    <property type="molecule type" value="Genomic_DNA"/>
</dbReference>
<proteinExistence type="predicted"/>
<protein>
    <submittedName>
        <fullName evidence="1">Uncharacterized protein</fullName>
    </submittedName>
</protein>
<dbReference type="KEGG" id="hja:BST95_07725"/>
<evidence type="ECO:0000313" key="2">
    <source>
        <dbReference type="Proteomes" id="UP000235162"/>
    </source>
</evidence>
<gene>
    <name evidence="1" type="ORF">C0029_06765</name>
</gene>
<organism evidence="1 2">
    <name type="scientific">Halioglobus japonicus</name>
    <dbReference type="NCBI Taxonomy" id="930805"/>
    <lineage>
        <taxon>Bacteria</taxon>
        <taxon>Pseudomonadati</taxon>
        <taxon>Pseudomonadota</taxon>
        <taxon>Gammaproteobacteria</taxon>
        <taxon>Cellvibrionales</taxon>
        <taxon>Halieaceae</taxon>
        <taxon>Halioglobus</taxon>
    </lineage>
</organism>
<dbReference type="AlphaFoldDB" id="A0AAP8ME35"/>
<comment type="caution">
    <text evidence="1">The sequence shown here is derived from an EMBL/GenBank/DDBJ whole genome shotgun (WGS) entry which is preliminary data.</text>
</comment>
<reference evidence="1 2" key="1">
    <citation type="submission" date="2018-01" db="EMBL/GenBank/DDBJ databases">
        <title>The draft genome sequence of Halioglobus japonicus S1-36.</title>
        <authorList>
            <person name="Du Z.-J."/>
            <person name="Shi M.-J."/>
        </authorList>
    </citation>
    <scope>NUCLEOTIDE SEQUENCE [LARGE SCALE GENOMIC DNA]</scope>
    <source>
        <strain evidence="1 2">S1-36</strain>
    </source>
</reference>
<dbReference type="Proteomes" id="UP000235162">
    <property type="component" value="Unassembled WGS sequence"/>
</dbReference>
<evidence type="ECO:0000313" key="1">
    <source>
        <dbReference type="EMBL" id="PLW86141.1"/>
    </source>
</evidence>